<feature type="region of interest" description="Disordered" evidence="4">
    <location>
        <begin position="376"/>
        <end position="407"/>
    </location>
</feature>
<comment type="caution">
    <text evidence="7">The sequence shown here is derived from an EMBL/GenBank/DDBJ whole genome shotgun (WGS) entry which is preliminary data.</text>
</comment>
<dbReference type="Pfam" id="PF05773">
    <property type="entry name" value="RWD"/>
    <property type="match status" value="1"/>
</dbReference>
<evidence type="ECO:0000256" key="3">
    <source>
        <dbReference type="PROSITE-ProRule" id="PRU00175"/>
    </source>
</evidence>
<dbReference type="CDD" id="cd23818">
    <property type="entry name" value="RWD_RNF25"/>
    <property type="match status" value="1"/>
</dbReference>
<evidence type="ECO:0000313" key="7">
    <source>
        <dbReference type="EMBL" id="CAG2059309.1"/>
    </source>
</evidence>
<dbReference type="InterPro" id="IPR013083">
    <property type="entry name" value="Znf_RING/FYVE/PHD"/>
</dbReference>
<protein>
    <recommendedName>
        <fullName evidence="9">Ring finger protein 25</fullName>
    </recommendedName>
</protein>
<dbReference type="Proteomes" id="UP001153148">
    <property type="component" value="Unassembled WGS sequence"/>
</dbReference>
<evidence type="ECO:0000256" key="1">
    <source>
        <dbReference type="ARBA" id="ARBA00022771"/>
    </source>
</evidence>
<dbReference type="InterPro" id="IPR039133">
    <property type="entry name" value="RNF25"/>
</dbReference>
<dbReference type="InterPro" id="IPR001841">
    <property type="entry name" value="Znf_RING"/>
</dbReference>
<evidence type="ECO:0000259" key="6">
    <source>
        <dbReference type="PROSITE" id="PS50908"/>
    </source>
</evidence>
<dbReference type="SMART" id="SM00184">
    <property type="entry name" value="RING"/>
    <property type="match status" value="1"/>
</dbReference>
<feature type="domain" description="RING-type" evidence="5">
    <location>
        <begin position="202"/>
        <end position="265"/>
    </location>
</feature>
<keyword evidence="1 3" id="KW-0479">Metal-binding</keyword>
<reference evidence="7" key="1">
    <citation type="submission" date="2021-03" db="EMBL/GenBank/DDBJ databases">
        <authorList>
            <person name="Tran Van P."/>
        </authorList>
    </citation>
    <scope>NUCLEOTIDE SEQUENCE</scope>
</reference>
<organism evidence="7 8">
    <name type="scientific">Timema podura</name>
    <name type="common">Walking stick</name>
    <dbReference type="NCBI Taxonomy" id="61482"/>
    <lineage>
        <taxon>Eukaryota</taxon>
        <taxon>Metazoa</taxon>
        <taxon>Ecdysozoa</taxon>
        <taxon>Arthropoda</taxon>
        <taxon>Hexapoda</taxon>
        <taxon>Insecta</taxon>
        <taxon>Pterygota</taxon>
        <taxon>Neoptera</taxon>
        <taxon>Polyneoptera</taxon>
        <taxon>Phasmatodea</taxon>
        <taxon>Timematodea</taxon>
        <taxon>Timematoidea</taxon>
        <taxon>Timematidae</taxon>
        <taxon>Timema</taxon>
    </lineage>
</organism>
<sequence length="445" mass="49219">MDEVVVRTNESGSPVSVEIVVVPSTAHDALQQYVCLTLVVDLPLGYPDVIPTLQLRNPRGLDDVVISRVEQDAKEKCDSFCGQPVIYELIELYVHSNNLDELPEKALTATEEQFSAGNLVRKTDCSFSVLAIDQTYKRQNAVTKGFGPRYPVKMGSSWNPDNKEVLCLMLAEYTASSLNFSEIMTNLVREQLTASNLPSCQCAICLYGFREGDQFTKTHCYHYFHSHCLACHVTSTEKSYKEEQEKLPAWQRNQRTCQVLCPVCREPVSCDMELLSNAPQPLDVQSAHQFELSDELRALQDQMAALFIRQKQRGGIIDPEAEESKLLLVTNRQDTEEDVYHHQSTALVAVAVDWDRGLGVIGRPLGATQVVEGEARAAEGVGGRGVGAGTPRPQPPPDDDGSWMSHRGWTGRQGSWACLGNSAIACSCLIGRLFVHTLHTVVVVP</sequence>
<dbReference type="PROSITE" id="PS50089">
    <property type="entry name" value="ZF_RING_2"/>
    <property type="match status" value="1"/>
</dbReference>
<evidence type="ECO:0008006" key="9">
    <source>
        <dbReference type="Google" id="ProtNLM"/>
    </source>
</evidence>
<dbReference type="PANTHER" id="PTHR13198:SF4">
    <property type="entry name" value="E3 UBIQUITIN-PROTEIN LIGASE RNF25"/>
    <property type="match status" value="1"/>
</dbReference>
<dbReference type="SMART" id="SM00591">
    <property type="entry name" value="RWD"/>
    <property type="match status" value="1"/>
</dbReference>
<evidence type="ECO:0000256" key="4">
    <source>
        <dbReference type="SAM" id="MobiDB-lite"/>
    </source>
</evidence>
<dbReference type="EMBL" id="CAJPIN010009175">
    <property type="protein sequence ID" value="CAG2059309.1"/>
    <property type="molecule type" value="Genomic_DNA"/>
</dbReference>
<dbReference type="PANTHER" id="PTHR13198">
    <property type="entry name" value="RING FINGER PROTEIN 25"/>
    <property type="match status" value="1"/>
</dbReference>
<dbReference type="CDD" id="cd16470">
    <property type="entry name" value="RING-H2_RNF25"/>
    <property type="match status" value="1"/>
</dbReference>
<dbReference type="InterPro" id="IPR006575">
    <property type="entry name" value="RWD_dom"/>
</dbReference>
<dbReference type="InterPro" id="IPR016135">
    <property type="entry name" value="UBQ-conjugating_enzyme/RWD"/>
</dbReference>
<evidence type="ECO:0000313" key="8">
    <source>
        <dbReference type="Proteomes" id="UP001153148"/>
    </source>
</evidence>
<dbReference type="SUPFAM" id="SSF54495">
    <property type="entry name" value="UBC-like"/>
    <property type="match status" value="1"/>
</dbReference>
<dbReference type="Gene3D" id="3.10.110.10">
    <property type="entry name" value="Ubiquitin Conjugating Enzyme"/>
    <property type="match status" value="1"/>
</dbReference>
<keyword evidence="1 3" id="KW-0863">Zinc-finger</keyword>
<dbReference type="Gene3D" id="3.30.40.10">
    <property type="entry name" value="Zinc/RING finger domain, C3HC4 (zinc finger)"/>
    <property type="match status" value="1"/>
</dbReference>
<dbReference type="SUPFAM" id="SSF57850">
    <property type="entry name" value="RING/U-box"/>
    <property type="match status" value="1"/>
</dbReference>
<feature type="domain" description="RWD" evidence="6">
    <location>
        <begin position="1"/>
        <end position="100"/>
    </location>
</feature>
<accession>A0ABN7NU44</accession>
<name>A0ABN7NU44_TIMPD</name>
<proteinExistence type="predicted"/>
<keyword evidence="2" id="KW-0862">Zinc</keyword>
<gene>
    <name evidence="7" type="ORF">TPAB3V08_LOCUS6273</name>
</gene>
<evidence type="ECO:0000259" key="5">
    <source>
        <dbReference type="PROSITE" id="PS50089"/>
    </source>
</evidence>
<dbReference type="PROSITE" id="PS50908">
    <property type="entry name" value="RWD"/>
    <property type="match status" value="1"/>
</dbReference>
<keyword evidence="8" id="KW-1185">Reference proteome</keyword>
<evidence type="ECO:0000256" key="2">
    <source>
        <dbReference type="ARBA" id="ARBA00022833"/>
    </source>
</evidence>